<feature type="compositionally biased region" description="Polar residues" evidence="2">
    <location>
        <begin position="120"/>
        <end position="130"/>
    </location>
</feature>
<protein>
    <recommendedName>
        <fullName evidence="5">Cilia- and flagella-associated protein 97</fullName>
    </recommendedName>
</protein>
<evidence type="ECO:0000256" key="1">
    <source>
        <dbReference type="ARBA" id="ARBA00008315"/>
    </source>
</evidence>
<name>A0A7R9ABC1_9CRUS</name>
<feature type="region of interest" description="Disordered" evidence="2">
    <location>
        <begin position="35"/>
        <end position="71"/>
    </location>
</feature>
<reference evidence="3" key="1">
    <citation type="submission" date="2020-11" db="EMBL/GenBank/DDBJ databases">
        <authorList>
            <person name="Tran Van P."/>
        </authorList>
    </citation>
    <scope>NUCLEOTIDE SEQUENCE</scope>
</reference>
<dbReference type="AlphaFoldDB" id="A0A7R9ABC1"/>
<comment type="similarity">
    <text evidence="1">Belongs to the CFAP97 family.</text>
</comment>
<dbReference type="EMBL" id="LR902575">
    <property type="protein sequence ID" value="CAD7250757.1"/>
    <property type="molecule type" value="Genomic_DNA"/>
</dbReference>
<dbReference type="Proteomes" id="UP000677054">
    <property type="component" value="Unassembled WGS sequence"/>
</dbReference>
<organism evidence="3">
    <name type="scientific">Darwinula stevensoni</name>
    <dbReference type="NCBI Taxonomy" id="69355"/>
    <lineage>
        <taxon>Eukaryota</taxon>
        <taxon>Metazoa</taxon>
        <taxon>Ecdysozoa</taxon>
        <taxon>Arthropoda</taxon>
        <taxon>Crustacea</taxon>
        <taxon>Oligostraca</taxon>
        <taxon>Ostracoda</taxon>
        <taxon>Podocopa</taxon>
        <taxon>Podocopida</taxon>
        <taxon>Darwinulocopina</taxon>
        <taxon>Darwinuloidea</taxon>
        <taxon>Darwinulidae</taxon>
        <taxon>Darwinula</taxon>
    </lineage>
</organism>
<dbReference type="PANTHER" id="PTHR23035">
    <property type="entry name" value="CILIA- AND FLAGELLA-ASSOCIATED PROTEIN 97-RELATED"/>
    <property type="match status" value="1"/>
</dbReference>
<dbReference type="Pfam" id="PF13879">
    <property type="entry name" value="Hmw_CFAP97"/>
    <property type="match status" value="1"/>
</dbReference>
<keyword evidence="4" id="KW-1185">Reference proteome</keyword>
<dbReference type="InterPro" id="IPR038791">
    <property type="entry name" value="Cfap97/Hemingway"/>
</dbReference>
<accession>A0A7R9ABC1</accession>
<evidence type="ECO:0000313" key="3">
    <source>
        <dbReference type="EMBL" id="CAD7250757.1"/>
    </source>
</evidence>
<proteinExistence type="inferred from homology"/>
<gene>
    <name evidence="3" type="ORF">DSTB1V02_LOCUS10526</name>
</gene>
<evidence type="ECO:0008006" key="5">
    <source>
        <dbReference type="Google" id="ProtNLM"/>
    </source>
</evidence>
<dbReference type="EMBL" id="CAJPEV010003058">
    <property type="protein sequence ID" value="CAG0898787.1"/>
    <property type="molecule type" value="Genomic_DNA"/>
</dbReference>
<feature type="region of interest" description="Disordered" evidence="2">
    <location>
        <begin position="119"/>
        <end position="150"/>
    </location>
</feature>
<dbReference type="OrthoDB" id="6369192at2759"/>
<evidence type="ECO:0000256" key="2">
    <source>
        <dbReference type="SAM" id="MobiDB-lite"/>
    </source>
</evidence>
<dbReference type="InterPro" id="IPR029488">
    <property type="entry name" value="Hmw/CFAP97"/>
</dbReference>
<dbReference type="PANTHER" id="PTHR23035:SF1">
    <property type="entry name" value="CILIA- AND FLAGELLA-ASSOCIATED PROTEIN 97"/>
    <property type="match status" value="1"/>
</dbReference>
<evidence type="ECO:0000313" key="4">
    <source>
        <dbReference type="Proteomes" id="UP000677054"/>
    </source>
</evidence>
<sequence length="228" mass="25463">MPAMARSSGAVGLQDVDYDPEIHGEVDFEFFVDHPTPVSSELHSPKAGLKPEFQNDPQDECDRPSGNSDPKFRLLDEAQLQAVECGNVEEEPEEEEPVDANSGYMANEVMLQDDKRVVNDSESPCTSGSSREVPKLQLGPKSAPVMPIRIPGSSLHRHRRYNMSFTNDEVMKIDHENQLLLKKILKCHQKSSTLSPNVTTTVNHAKRPSSGAINRGKEQQRIEYENLI</sequence>